<keyword evidence="4" id="KW-1185">Reference proteome</keyword>
<feature type="coiled-coil region" evidence="1">
    <location>
        <begin position="121"/>
        <end position="155"/>
    </location>
</feature>
<dbReference type="EMBL" id="QWEZ01000002">
    <property type="protein sequence ID" value="RRJ82539.1"/>
    <property type="molecule type" value="Genomic_DNA"/>
</dbReference>
<dbReference type="Proteomes" id="UP000280792">
    <property type="component" value="Unassembled WGS sequence"/>
</dbReference>
<dbReference type="RefSeq" id="WP_125016368.1">
    <property type="nucleotide sequence ID" value="NZ_QWEZ01000002.1"/>
</dbReference>
<keyword evidence="2" id="KW-0732">Signal</keyword>
<evidence type="ECO:0000313" key="4">
    <source>
        <dbReference type="Proteomes" id="UP000280792"/>
    </source>
</evidence>
<gene>
    <name evidence="3" type="ORF">D0544_11765</name>
</gene>
<evidence type="ECO:0000256" key="1">
    <source>
        <dbReference type="SAM" id="Coils"/>
    </source>
</evidence>
<evidence type="ECO:0000256" key="2">
    <source>
        <dbReference type="SAM" id="SignalP"/>
    </source>
</evidence>
<proteinExistence type="predicted"/>
<feature type="signal peptide" evidence="2">
    <location>
        <begin position="1"/>
        <end position="24"/>
    </location>
</feature>
<accession>A0A3P3VLD6</accession>
<evidence type="ECO:0008006" key="5">
    <source>
        <dbReference type="Google" id="ProtNLM"/>
    </source>
</evidence>
<reference evidence="3 4" key="1">
    <citation type="submission" date="2018-08" db="EMBL/GenBank/DDBJ databases">
        <authorList>
            <person name="Khan S.A."/>
        </authorList>
    </citation>
    <scope>NUCLEOTIDE SEQUENCE [LARGE SCALE GENOMIC DNA]</scope>
    <source>
        <strain evidence="3 4">GTF-13</strain>
    </source>
</reference>
<organism evidence="3 4">
    <name type="scientific">Aestuariirhabdus litorea</name>
    <dbReference type="NCBI Taxonomy" id="2528527"/>
    <lineage>
        <taxon>Bacteria</taxon>
        <taxon>Pseudomonadati</taxon>
        <taxon>Pseudomonadota</taxon>
        <taxon>Gammaproteobacteria</taxon>
        <taxon>Oceanospirillales</taxon>
        <taxon>Aestuariirhabdaceae</taxon>
        <taxon>Aestuariirhabdus</taxon>
    </lineage>
</organism>
<feature type="chain" id="PRO_5018097774" description="DUF4124 domain-containing protein" evidence="2">
    <location>
        <begin position="25"/>
        <end position="331"/>
    </location>
</feature>
<sequence length="331" mass="37540">MAAPGWKSLLITLALVHTSQAVMAAEVRYFRYKNSEGNTVISPAIPAEYAAKGYSIINSKGRVLEEIPPALTEQQLLEKREEEIRKLAAEGQEAQKRSSDAALLKLYSSVADIERARDRALAEIEDRIKITNGNISRLRTQREEKEQLAADRERAGQPVPERVLRDIAGIDEEIEAQLVEIDRRRQNQLFVAERFDRDTQRLKRLLGIIDEQGQLVERKAVEALRPEQLGGIWESRDKVGNRYEWIINPKGSFSWVSNQIDRSKQLILGSWGVEKGVLVITTDMRQVTAPDGTTNTSTSEEQRKATVISIEEDQFSVLMESGEELRFRRGN</sequence>
<keyword evidence="1" id="KW-0175">Coiled coil</keyword>
<dbReference type="AlphaFoldDB" id="A0A3P3VLD6"/>
<protein>
    <recommendedName>
        <fullName evidence="5">DUF4124 domain-containing protein</fullName>
    </recommendedName>
</protein>
<comment type="caution">
    <text evidence="3">The sequence shown here is derived from an EMBL/GenBank/DDBJ whole genome shotgun (WGS) entry which is preliminary data.</text>
</comment>
<reference evidence="3 4" key="2">
    <citation type="submission" date="2018-12" db="EMBL/GenBank/DDBJ databases">
        <title>Simiduia agarivorans gen. nov., sp. nov., a marine, agarolytic bacterium isolated from shallow coastal water from Keelung, Taiwan.</title>
        <authorList>
            <person name="Shieh W.Y."/>
        </authorList>
    </citation>
    <scope>NUCLEOTIDE SEQUENCE [LARGE SCALE GENOMIC DNA]</scope>
    <source>
        <strain evidence="3 4">GTF-13</strain>
    </source>
</reference>
<name>A0A3P3VLD6_9GAMM</name>
<feature type="coiled-coil region" evidence="1">
    <location>
        <begin position="70"/>
        <end position="97"/>
    </location>
</feature>
<evidence type="ECO:0000313" key="3">
    <source>
        <dbReference type="EMBL" id="RRJ82539.1"/>
    </source>
</evidence>